<reference evidence="1 2" key="1">
    <citation type="submission" date="2018-06" db="EMBL/GenBank/DDBJ databases">
        <authorList>
            <consortium name="Pathogen Informatics"/>
            <person name="Doyle S."/>
        </authorList>
    </citation>
    <scope>NUCLEOTIDE SEQUENCE [LARGE SCALE GENOMIC DNA]</scope>
    <source>
        <strain evidence="1 2">NCTC11978</strain>
    </source>
</reference>
<dbReference type="EMBL" id="UGNY01000002">
    <property type="protein sequence ID" value="STX88273.1"/>
    <property type="molecule type" value="Genomic_DNA"/>
</dbReference>
<dbReference type="Proteomes" id="UP000254033">
    <property type="component" value="Unassembled WGS sequence"/>
</dbReference>
<protein>
    <submittedName>
        <fullName evidence="1">Oxidoreductase, short chain dehydrogenase/reductase</fullName>
    </submittedName>
</protein>
<dbReference type="AlphaFoldDB" id="A0A378KT50"/>
<sequence>MISGPVSTDDAIKIPGEAAQEIYTLASAKKETGYFWHEGKLEIGRFK</sequence>
<organism evidence="1 2">
    <name type="scientific">Legionella feeleii</name>
    <dbReference type="NCBI Taxonomy" id="453"/>
    <lineage>
        <taxon>Bacteria</taxon>
        <taxon>Pseudomonadati</taxon>
        <taxon>Pseudomonadota</taxon>
        <taxon>Gammaproteobacteria</taxon>
        <taxon>Legionellales</taxon>
        <taxon>Legionellaceae</taxon>
        <taxon>Legionella</taxon>
    </lineage>
</organism>
<name>A0A378KT50_9GAMM</name>
<proteinExistence type="predicted"/>
<accession>A0A378KT50</accession>
<gene>
    <name evidence="1" type="ORF">NCTC11978_03290</name>
</gene>
<evidence type="ECO:0000313" key="1">
    <source>
        <dbReference type="EMBL" id="STX88273.1"/>
    </source>
</evidence>
<evidence type="ECO:0000313" key="2">
    <source>
        <dbReference type="Proteomes" id="UP000254033"/>
    </source>
</evidence>